<evidence type="ECO:0000313" key="4">
    <source>
        <dbReference type="Proteomes" id="UP000315369"/>
    </source>
</evidence>
<dbReference type="InterPro" id="IPR029058">
    <property type="entry name" value="AB_hydrolase_fold"/>
</dbReference>
<feature type="transmembrane region" description="Helical" evidence="1">
    <location>
        <begin position="113"/>
        <end position="132"/>
    </location>
</feature>
<evidence type="ECO:0000256" key="1">
    <source>
        <dbReference type="SAM" id="Phobius"/>
    </source>
</evidence>
<dbReference type="EMBL" id="VIFM01000016">
    <property type="protein sequence ID" value="TQF16871.1"/>
    <property type="molecule type" value="Genomic_DNA"/>
</dbReference>
<dbReference type="Pfam" id="PF00561">
    <property type="entry name" value="Abhydrolase_1"/>
    <property type="match status" value="1"/>
</dbReference>
<dbReference type="Proteomes" id="UP000315369">
    <property type="component" value="Unassembled WGS sequence"/>
</dbReference>
<evidence type="ECO:0000313" key="3">
    <source>
        <dbReference type="EMBL" id="TQF16871.1"/>
    </source>
</evidence>
<keyword evidence="3" id="KW-0378">Hydrolase</keyword>
<dbReference type="AlphaFoldDB" id="A0A540X6G9"/>
<protein>
    <submittedName>
        <fullName evidence="3">Alpha/beta fold hydrolase</fullName>
    </submittedName>
</protein>
<dbReference type="GO" id="GO:0016787">
    <property type="term" value="F:hydrolase activity"/>
    <property type="evidence" value="ECO:0007669"/>
    <property type="project" value="UniProtKB-KW"/>
</dbReference>
<dbReference type="InterPro" id="IPR000073">
    <property type="entry name" value="AB_hydrolase_1"/>
</dbReference>
<dbReference type="SUPFAM" id="SSF53474">
    <property type="entry name" value="alpha/beta-Hydrolases"/>
    <property type="match status" value="1"/>
</dbReference>
<dbReference type="RefSeq" id="WP_141641477.1">
    <property type="nucleotide sequence ID" value="NZ_VIFM01000016.1"/>
</dbReference>
<reference evidence="3 4" key="1">
    <citation type="submission" date="2019-06" db="EMBL/GenBank/DDBJ databases">
        <authorList>
            <person name="Livingstone P."/>
            <person name="Whitworth D."/>
        </authorList>
    </citation>
    <scope>NUCLEOTIDE SEQUENCE [LARGE SCALE GENOMIC DNA]</scope>
    <source>
        <strain evidence="3 4">AM401</strain>
    </source>
</reference>
<feature type="transmembrane region" description="Helical" evidence="1">
    <location>
        <begin position="144"/>
        <end position="166"/>
    </location>
</feature>
<evidence type="ECO:0000259" key="2">
    <source>
        <dbReference type="Pfam" id="PF00561"/>
    </source>
</evidence>
<feature type="transmembrane region" description="Helical" evidence="1">
    <location>
        <begin position="57"/>
        <end position="78"/>
    </location>
</feature>
<feature type="transmembrane region" description="Helical" evidence="1">
    <location>
        <begin position="90"/>
        <end position="107"/>
    </location>
</feature>
<dbReference type="OrthoDB" id="9804723at2"/>
<accession>A0A540X6G9</accession>
<organism evidence="3 4">
    <name type="scientific">Myxococcus llanfairpwllgwyngyllgogerychwyrndrobwllllantysiliogogogochensis</name>
    <dbReference type="NCBI Taxonomy" id="2590453"/>
    <lineage>
        <taxon>Bacteria</taxon>
        <taxon>Pseudomonadati</taxon>
        <taxon>Myxococcota</taxon>
        <taxon>Myxococcia</taxon>
        <taxon>Myxococcales</taxon>
        <taxon>Cystobacterineae</taxon>
        <taxon>Myxococcaceae</taxon>
        <taxon>Myxococcus</taxon>
    </lineage>
</organism>
<keyword evidence="1" id="KW-0812">Transmembrane</keyword>
<sequence>MPLESLRPNAPMTWTRPRVLHLLQSGLRASVPTVLLATLAMEARSHAHGLSFFPELRYAVLAPLCVLVAVLAAFGHGWLTGRVSRPRSMLAIATLGLGLVLLLGMAVMGRDGLAVAALPAFIAVALTVAWLAPRAVEQPSRSRVRTVALALLGTLEAAGVVTALAGEHELPHGPESLVGEIPRAMFDAEHRFVDLPSGARIHYVDEGTGDTLLFLHGNPSWSFQWRDLIRGLRGSYRCVALDYPGFGLSTAPPGFGFTPGEQSRVLEEFAEHLGLRDVTLVMQDWGGPIGTHFAARRPELVQRVILGSTWAWKTSTSEPRGMWSVIAGGPIGAFAQNHFNAIASFGLKDSIVRELPRDVRDVYLRPFQPLERRGIATFYPGQITKAHTFFEEVEAGLPALVHKPALIFWALDDPGFPQADRVRWEQTFPSHHTIELANAHHFFFEDHADTVVSEIRAFMSSELARNTTVP</sequence>
<gene>
    <name evidence="3" type="ORF">FJV41_06205</name>
</gene>
<keyword evidence="1" id="KW-1133">Transmembrane helix</keyword>
<dbReference type="PANTHER" id="PTHR43194">
    <property type="entry name" value="HYDROLASE ALPHA/BETA FOLD FAMILY"/>
    <property type="match status" value="1"/>
</dbReference>
<dbReference type="PRINTS" id="PR00111">
    <property type="entry name" value="ABHYDROLASE"/>
</dbReference>
<comment type="caution">
    <text evidence="3">The sequence shown here is derived from an EMBL/GenBank/DDBJ whole genome shotgun (WGS) entry which is preliminary data.</text>
</comment>
<proteinExistence type="predicted"/>
<keyword evidence="4" id="KW-1185">Reference proteome</keyword>
<dbReference type="Gene3D" id="3.40.50.1820">
    <property type="entry name" value="alpha/beta hydrolase"/>
    <property type="match status" value="1"/>
</dbReference>
<dbReference type="InterPro" id="IPR050228">
    <property type="entry name" value="Carboxylesterase_BioH"/>
</dbReference>
<keyword evidence="1" id="KW-0472">Membrane</keyword>
<feature type="domain" description="AB hydrolase-1" evidence="2">
    <location>
        <begin position="211"/>
        <end position="448"/>
    </location>
</feature>
<name>A0A540X6G9_9BACT</name>
<dbReference type="PANTHER" id="PTHR43194:SF2">
    <property type="entry name" value="PEROXISOMAL MEMBRANE PROTEIN LPX1"/>
    <property type="match status" value="1"/>
</dbReference>